<dbReference type="PANTHER" id="PTHR31377:SF0">
    <property type="entry name" value="AGMATINE DEIMINASE-RELATED"/>
    <property type="match status" value="1"/>
</dbReference>
<dbReference type="RefSeq" id="WP_185008606.1">
    <property type="nucleotide sequence ID" value="NZ_BAAAUI010000063.1"/>
</dbReference>
<reference evidence="2 3" key="1">
    <citation type="submission" date="2020-08" db="EMBL/GenBank/DDBJ databases">
        <title>Sequencing the genomes of 1000 actinobacteria strains.</title>
        <authorList>
            <person name="Klenk H.-P."/>
        </authorList>
    </citation>
    <scope>NUCLEOTIDE SEQUENCE [LARGE SCALE GENOMIC DNA]</scope>
    <source>
        <strain evidence="2 3">DSM 44230</strain>
    </source>
</reference>
<accession>A0A7W7CIE6</accession>
<dbReference type="PANTHER" id="PTHR31377">
    <property type="entry name" value="AGMATINE DEIMINASE-RELATED"/>
    <property type="match status" value="1"/>
</dbReference>
<keyword evidence="3" id="KW-1185">Reference proteome</keyword>
<evidence type="ECO:0000313" key="3">
    <source>
        <dbReference type="Proteomes" id="UP000533598"/>
    </source>
</evidence>
<dbReference type="Pfam" id="PF04371">
    <property type="entry name" value="PAD_porph"/>
    <property type="match status" value="1"/>
</dbReference>
<gene>
    <name evidence="2" type="ORF">HNR67_007897</name>
</gene>
<comment type="caution">
    <text evidence="2">The sequence shown here is derived from an EMBL/GenBank/DDBJ whole genome shotgun (WGS) entry which is preliminary data.</text>
</comment>
<keyword evidence="1 2" id="KW-0378">Hydrolase</keyword>
<dbReference type="EMBL" id="JACHMH010000001">
    <property type="protein sequence ID" value="MBB4681779.1"/>
    <property type="molecule type" value="Genomic_DNA"/>
</dbReference>
<protein>
    <submittedName>
        <fullName evidence="2">Agmatine deiminase</fullName>
        <ecNumber evidence="2">3.5.3.12</ecNumber>
    </submittedName>
</protein>
<dbReference type="GO" id="GO:0047632">
    <property type="term" value="F:agmatine deiminase activity"/>
    <property type="evidence" value="ECO:0007669"/>
    <property type="project" value="UniProtKB-EC"/>
</dbReference>
<evidence type="ECO:0000256" key="1">
    <source>
        <dbReference type="ARBA" id="ARBA00022801"/>
    </source>
</evidence>
<dbReference type="Gene3D" id="3.75.10.10">
    <property type="entry name" value="L-arginine/glycine Amidinotransferase, Chain A"/>
    <property type="match status" value="1"/>
</dbReference>
<dbReference type="SUPFAM" id="SSF55909">
    <property type="entry name" value="Pentein"/>
    <property type="match status" value="1"/>
</dbReference>
<name>A0A7W7CIE6_9PSEU</name>
<dbReference type="GO" id="GO:0004668">
    <property type="term" value="F:protein-arginine deiminase activity"/>
    <property type="evidence" value="ECO:0007669"/>
    <property type="project" value="InterPro"/>
</dbReference>
<organism evidence="2 3">
    <name type="scientific">Crossiella cryophila</name>
    <dbReference type="NCBI Taxonomy" id="43355"/>
    <lineage>
        <taxon>Bacteria</taxon>
        <taxon>Bacillati</taxon>
        <taxon>Actinomycetota</taxon>
        <taxon>Actinomycetes</taxon>
        <taxon>Pseudonocardiales</taxon>
        <taxon>Pseudonocardiaceae</taxon>
        <taxon>Crossiella</taxon>
    </lineage>
</organism>
<dbReference type="EC" id="3.5.3.12" evidence="2"/>
<proteinExistence type="predicted"/>
<dbReference type="GO" id="GO:0009446">
    <property type="term" value="P:putrescine biosynthetic process"/>
    <property type="evidence" value="ECO:0007669"/>
    <property type="project" value="InterPro"/>
</dbReference>
<dbReference type="AlphaFoldDB" id="A0A7W7CIE6"/>
<dbReference type="InterPro" id="IPR007466">
    <property type="entry name" value="Peptidyl-Arg-deiminase_porph"/>
</dbReference>
<dbReference type="Proteomes" id="UP000533598">
    <property type="component" value="Unassembled WGS sequence"/>
</dbReference>
<evidence type="ECO:0000313" key="2">
    <source>
        <dbReference type="EMBL" id="MBB4681779.1"/>
    </source>
</evidence>
<sequence length="347" mass="37405">MSPNSQNTAQGPPWRMPAEWEPHARTHLSWPAHTSLYRTDLPAVRAAVARLARAIAEHEPVALLARPEQQAAARQAVGGAVEVLPIPVDDLWTRDHGPTFVRRPGEVAGVDFGFNGWGEKQRPHDDDHRVPRRLLGHLGLPRQAAPIVAEGGSLEVDGEGTLLATESSLINDNRNPGRGKEDIEAVLGALLGVRKVIWLAGLRGGDITDCHVDGLARFTAPGVVLLNRPATGAPPDEWTAVCEEALKSLQAATDAQGRAIEVVELPEPERSRIRGSGDFLATYLNYYVANGAVFAPKFGDRLADDHARGLLAELHPGRTVVQLDIDPIAYYGGGIHCATQQEPAMTM</sequence>